<dbReference type="Pfam" id="PF00688">
    <property type="entry name" value="TGFb_propeptide"/>
    <property type="match status" value="1"/>
</dbReference>
<evidence type="ECO:0000256" key="8">
    <source>
        <dbReference type="RuleBase" id="RU000354"/>
    </source>
</evidence>
<organism evidence="10 11">
    <name type="scientific">Callosobruchus maculatus</name>
    <name type="common">Southern cowpea weevil</name>
    <name type="synonym">Pulse bruchid</name>
    <dbReference type="NCBI Taxonomy" id="64391"/>
    <lineage>
        <taxon>Eukaryota</taxon>
        <taxon>Metazoa</taxon>
        <taxon>Ecdysozoa</taxon>
        <taxon>Arthropoda</taxon>
        <taxon>Hexapoda</taxon>
        <taxon>Insecta</taxon>
        <taxon>Pterygota</taxon>
        <taxon>Neoptera</taxon>
        <taxon>Endopterygota</taxon>
        <taxon>Coleoptera</taxon>
        <taxon>Polyphaga</taxon>
        <taxon>Cucujiformia</taxon>
        <taxon>Chrysomeloidea</taxon>
        <taxon>Chrysomelidae</taxon>
        <taxon>Bruchinae</taxon>
        <taxon>Bruchini</taxon>
        <taxon>Callosobruchus</taxon>
    </lineage>
</organism>
<dbReference type="Proteomes" id="UP000410492">
    <property type="component" value="Unassembled WGS sequence"/>
</dbReference>
<dbReference type="Pfam" id="PF00019">
    <property type="entry name" value="TGF_beta"/>
    <property type="match status" value="1"/>
</dbReference>
<dbReference type="InterPro" id="IPR017948">
    <property type="entry name" value="TGFb_CS"/>
</dbReference>
<keyword evidence="3" id="KW-0964">Secreted</keyword>
<gene>
    <name evidence="10" type="ORF">CALMAC_LOCUS11599</name>
</gene>
<evidence type="ECO:0000313" key="11">
    <source>
        <dbReference type="Proteomes" id="UP000410492"/>
    </source>
</evidence>
<name>A0A653CUR6_CALMS</name>
<dbReference type="SMART" id="SM00204">
    <property type="entry name" value="TGFB"/>
    <property type="match status" value="1"/>
</dbReference>
<dbReference type="OrthoDB" id="5987191at2759"/>
<keyword evidence="11" id="KW-1185">Reference proteome</keyword>
<comment type="subcellular location">
    <subcellularLocation>
        <location evidence="1">Secreted</location>
    </subcellularLocation>
</comment>
<keyword evidence="7" id="KW-0325">Glycoprotein</keyword>
<dbReference type="EMBL" id="CAACVG010008776">
    <property type="protein sequence ID" value="VEN51017.1"/>
    <property type="molecule type" value="Genomic_DNA"/>
</dbReference>
<dbReference type="AlphaFoldDB" id="A0A653CUR6"/>
<dbReference type="CDD" id="cd13767">
    <property type="entry name" value="TGF_beta_BMP9_like"/>
    <property type="match status" value="1"/>
</dbReference>
<dbReference type="PANTHER" id="PTHR11848">
    <property type="entry name" value="TGF-BETA FAMILY"/>
    <property type="match status" value="1"/>
</dbReference>
<accession>A0A653CUR6</accession>
<evidence type="ECO:0000256" key="1">
    <source>
        <dbReference type="ARBA" id="ARBA00004613"/>
    </source>
</evidence>
<keyword evidence="5 8" id="KW-0339">Growth factor</keyword>
<evidence type="ECO:0000256" key="4">
    <source>
        <dbReference type="ARBA" id="ARBA00022729"/>
    </source>
</evidence>
<evidence type="ECO:0000256" key="7">
    <source>
        <dbReference type="ARBA" id="ARBA00023180"/>
    </source>
</evidence>
<sequence length="336" mass="38609">MLELYEKNRVGNSTRNSPDIVKSLIPTHAGPFIQNEVVENLSDKHLLIFELPTSDEDEKFVSAELKILTLIDSAVYLKGDIKRVIKVSVYDEAIRKVLTYQETQVEHINNTWLSFDVTGPVRDTLENESTMKRLKIIVAVYISSSQAERDLKLSLLPERADENMEHDYPILILSYSSVEGMVDNNRYTIQSKDFVRKKRNVDEDDEEVMNRFWDDDMAGVRTPIRKAKKMRNTCKKKPLYINFAEINYDIWIVQPSGYDAYQCQGRCFYPVAEHLNPTKHAIVQALLHSMSPAKASRSCCVPTILDSISILYVDSNGVLTYRYAYKDMVVVECGCR</sequence>
<dbReference type="InterPro" id="IPR001839">
    <property type="entry name" value="TGF-b_C"/>
</dbReference>
<keyword evidence="6" id="KW-1015">Disulfide bond</keyword>
<dbReference type="PANTHER" id="PTHR11848:SF307">
    <property type="entry name" value="BONE MORPHOGENETIC PROTEIN 10"/>
    <property type="match status" value="1"/>
</dbReference>
<feature type="domain" description="TGF-beta family profile" evidence="9">
    <location>
        <begin position="196"/>
        <end position="336"/>
    </location>
</feature>
<dbReference type="GO" id="GO:0005125">
    <property type="term" value="F:cytokine activity"/>
    <property type="evidence" value="ECO:0007669"/>
    <property type="project" value="TreeGrafter"/>
</dbReference>
<evidence type="ECO:0000256" key="5">
    <source>
        <dbReference type="ARBA" id="ARBA00023030"/>
    </source>
</evidence>
<evidence type="ECO:0000256" key="3">
    <source>
        <dbReference type="ARBA" id="ARBA00022525"/>
    </source>
</evidence>
<dbReference type="SUPFAM" id="SSF57501">
    <property type="entry name" value="Cystine-knot cytokines"/>
    <property type="match status" value="1"/>
</dbReference>
<comment type="similarity">
    <text evidence="2 8">Belongs to the TGF-beta family.</text>
</comment>
<dbReference type="PROSITE" id="PS00250">
    <property type="entry name" value="TGF_BETA_1"/>
    <property type="match status" value="1"/>
</dbReference>
<dbReference type="InterPro" id="IPR001111">
    <property type="entry name" value="TGF-b_propeptide"/>
</dbReference>
<dbReference type="InterPro" id="IPR015615">
    <property type="entry name" value="TGF-beta-rel"/>
</dbReference>
<dbReference type="Gene3D" id="2.60.120.970">
    <property type="match status" value="1"/>
</dbReference>
<evidence type="ECO:0000256" key="6">
    <source>
        <dbReference type="ARBA" id="ARBA00023157"/>
    </source>
</evidence>
<dbReference type="PROSITE" id="PS51362">
    <property type="entry name" value="TGF_BETA_2"/>
    <property type="match status" value="1"/>
</dbReference>
<proteinExistence type="inferred from homology"/>
<dbReference type="GO" id="GO:0008083">
    <property type="term" value="F:growth factor activity"/>
    <property type="evidence" value="ECO:0007669"/>
    <property type="project" value="UniProtKB-KW"/>
</dbReference>
<dbReference type="FunFam" id="2.10.90.10:FF:000001">
    <property type="entry name" value="Bone morphogenetic protein 4"/>
    <property type="match status" value="1"/>
</dbReference>
<evidence type="ECO:0000259" key="9">
    <source>
        <dbReference type="PROSITE" id="PS51362"/>
    </source>
</evidence>
<reference evidence="10 11" key="1">
    <citation type="submission" date="2019-01" db="EMBL/GenBank/DDBJ databases">
        <authorList>
            <person name="Sayadi A."/>
        </authorList>
    </citation>
    <scope>NUCLEOTIDE SEQUENCE [LARGE SCALE GENOMIC DNA]</scope>
</reference>
<dbReference type="InterPro" id="IPR029034">
    <property type="entry name" value="Cystine-knot_cytokine"/>
</dbReference>
<dbReference type="GO" id="GO:0005615">
    <property type="term" value="C:extracellular space"/>
    <property type="evidence" value="ECO:0007669"/>
    <property type="project" value="TreeGrafter"/>
</dbReference>
<evidence type="ECO:0000313" key="10">
    <source>
        <dbReference type="EMBL" id="VEN51017.1"/>
    </source>
</evidence>
<protein>
    <recommendedName>
        <fullName evidence="9">TGF-beta family profile domain-containing protein</fullName>
    </recommendedName>
</protein>
<keyword evidence="4" id="KW-0732">Signal</keyword>
<dbReference type="Gene3D" id="2.10.90.10">
    <property type="entry name" value="Cystine-knot cytokines"/>
    <property type="match status" value="1"/>
</dbReference>
<evidence type="ECO:0000256" key="2">
    <source>
        <dbReference type="ARBA" id="ARBA00006656"/>
    </source>
</evidence>